<dbReference type="Pfam" id="PF03031">
    <property type="entry name" value="NIF"/>
    <property type="match status" value="1"/>
</dbReference>
<dbReference type="InterPro" id="IPR023214">
    <property type="entry name" value="HAD_sf"/>
</dbReference>
<keyword evidence="5" id="KW-1185">Reference proteome</keyword>
<comment type="subcellular location">
    <subcellularLocation>
        <location evidence="1">Mitochondrion inner membrane</location>
        <topology evidence="1">Single-pass membrane protein</topology>
    </subcellularLocation>
</comment>
<proteinExistence type="inferred from homology"/>
<keyword evidence="1" id="KW-0811">Translocation</keyword>
<dbReference type="Gene3D" id="3.40.50.1000">
    <property type="entry name" value="HAD superfamily/HAD-like"/>
    <property type="match status" value="1"/>
</dbReference>
<dbReference type="SUPFAM" id="SSF56784">
    <property type="entry name" value="HAD-like"/>
    <property type="match status" value="1"/>
</dbReference>
<keyword evidence="1" id="KW-0813">Transport</keyword>
<gene>
    <name evidence="4" type="ORF">V5O48_011322</name>
</gene>
<comment type="caution">
    <text evidence="4">The sequence shown here is derived from an EMBL/GenBank/DDBJ whole genome shotgun (WGS) entry which is preliminary data.</text>
</comment>
<comment type="function">
    <text evidence="1">Essential component of the TIM23 complex, a complex that mediates the translocation of transit peptide-containing proteins across the mitochondrial inner membrane.</text>
</comment>
<reference evidence="4 5" key="1">
    <citation type="submission" date="2024-02" db="EMBL/GenBank/DDBJ databases">
        <title>A draft genome for the cacao thread blight pathogen Marasmius crinis-equi.</title>
        <authorList>
            <person name="Cohen S.P."/>
            <person name="Baruah I.K."/>
            <person name="Amoako-Attah I."/>
            <person name="Bukari Y."/>
            <person name="Meinhardt L.W."/>
            <person name="Bailey B.A."/>
        </authorList>
    </citation>
    <scope>NUCLEOTIDE SEQUENCE [LARGE SCALE GENOMIC DNA]</scope>
    <source>
        <strain evidence="4 5">GH-76</strain>
    </source>
</reference>
<dbReference type="PROSITE" id="PS50969">
    <property type="entry name" value="FCP1"/>
    <property type="match status" value="1"/>
</dbReference>
<dbReference type="InterPro" id="IPR036412">
    <property type="entry name" value="HAD-like_sf"/>
</dbReference>
<comment type="subunit">
    <text evidence="1">Component of the TIM23 complex.</text>
</comment>
<sequence>MSRIPLFKHSSLGLVTPPALRVRMGKKPVPEFTVESEPSTSTTTLSPSYLSQTSVPSRRIEDPTASRKLLVLDLNGSLLVRPKRSGKGKEVEHASGEAATRTRTVIPRPYIPTFREYISHPRTTSWLDTIVWSSAQPHSVRSMVEKCFGDRTNCLKALMARDTFGLDAASYGRKSLTTKDLEIIWSKGAFTSSPALTSMITAAQDTDAQPFSHSAETTVLVDDSLRKARMQPWNHICIKEYSAGLRRTDLDVWTSLQQPKESKKKKKTKEKEVREEGEVVVALDATVTELAPPQPLGRFDETLLAIIGVLEALKHQNNVSAWIRGGGLLTKGVEMKNVDESLTESPNPLWFDDTEVADAWAAKGKGALEELSIELVHGVHG</sequence>
<feature type="domain" description="FCP1 homology" evidence="3">
    <location>
        <begin position="63"/>
        <end position="263"/>
    </location>
</feature>
<feature type="region of interest" description="Disordered" evidence="2">
    <location>
        <begin position="30"/>
        <end position="60"/>
    </location>
</feature>
<organism evidence="4 5">
    <name type="scientific">Marasmius crinis-equi</name>
    <dbReference type="NCBI Taxonomy" id="585013"/>
    <lineage>
        <taxon>Eukaryota</taxon>
        <taxon>Fungi</taxon>
        <taxon>Dikarya</taxon>
        <taxon>Basidiomycota</taxon>
        <taxon>Agaricomycotina</taxon>
        <taxon>Agaricomycetes</taxon>
        <taxon>Agaricomycetidae</taxon>
        <taxon>Agaricales</taxon>
        <taxon>Marasmiineae</taxon>
        <taxon>Marasmiaceae</taxon>
        <taxon>Marasmius</taxon>
    </lineage>
</organism>
<evidence type="ECO:0000256" key="1">
    <source>
        <dbReference type="RuleBase" id="RU365079"/>
    </source>
</evidence>
<evidence type="ECO:0000259" key="3">
    <source>
        <dbReference type="PROSITE" id="PS50969"/>
    </source>
</evidence>
<dbReference type="Proteomes" id="UP001465976">
    <property type="component" value="Unassembled WGS sequence"/>
</dbReference>
<keyword evidence="1" id="KW-0496">Mitochondrion</keyword>
<protein>
    <recommendedName>
        <fullName evidence="1">Mitochondrial import inner membrane translocase subunit TIM50</fullName>
    </recommendedName>
</protein>
<dbReference type="InterPro" id="IPR004274">
    <property type="entry name" value="FCP1_dom"/>
</dbReference>
<feature type="compositionally biased region" description="Low complexity" evidence="2">
    <location>
        <begin position="33"/>
        <end position="54"/>
    </location>
</feature>
<evidence type="ECO:0000256" key="2">
    <source>
        <dbReference type="SAM" id="MobiDB-lite"/>
    </source>
</evidence>
<dbReference type="EMBL" id="JBAHYK010000897">
    <property type="protein sequence ID" value="KAL0570641.1"/>
    <property type="molecule type" value="Genomic_DNA"/>
</dbReference>
<evidence type="ECO:0000313" key="4">
    <source>
        <dbReference type="EMBL" id="KAL0570641.1"/>
    </source>
</evidence>
<keyword evidence="1" id="KW-0809">Transit peptide</keyword>
<name>A0ABR3F5X9_9AGAR</name>
<comment type="similarity">
    <text evidence="1">Belongs to the TIM50 family.</text>
</comment>
<dbReference type="SMART" id="SM00577">
    <property type="entry name" value="CPDc"/>
    <property type="match status" value="1"/>
</dbReference>
<keyword evidence="1" id="KW-0653">Protein transport</keyword>
<accession>A0ABR3F5X9</accession>
<dbReference type="PANTHER" id="PTHR12210">
    <property type="entry name" value="DULLARD PROTEIN PHOSPHATASE"/>
    <property type="match status" value="1"/>
</dbReference>
<dbReference type="InterPro" id="IPR050365">
    <property type="entry name" value="TIM50"/>
</dbReference>
<evidence type="ECO:0000313" key="5">
    <source>
        <dbReference type="Proteomes" id="UP001465976"/>
    </source>
</evidence>